<dbReference type="HOGENOM" id="CLU_3378890_0_0_6"/>
<gene>
    <name evidence="1" type="ORF">Pgy4_41769</name>
</gene>
<name>F3CJS9_PSESG</name>
<proteinExistence type="predicted"/>
<accession>F3CJS9</accession>
<evidence type="ECO:0000313" key="2">
    <source>
        <dbReference type="Proteomes" id="UP000005466"/>
    </source>
</evidence>
<dbReference type="AlphaFoldDB" id="F3CJS9"/>
<dbReference type="Proteomes" id="UP000005466">
    <property type="component" value="Unassembled WGS sequence"/>
</dbReference>
<dbReference type="GO" id="GO:0016301">
    <property type="term" value="F:kinase activity"/>
    <property type="evidence" value="ECO:0007669"/>
    <property type="project" value="UniProtKB-KW"/>
</dbReference>
<keyword evidence="1" id="KW-0418">Kinase</keyword>
<keyword evidence="1" id="KW-0808">Transferase</keyword>
<feature type="non-terminal residue" evidence="1">
    <location>
        <position position="34"/>
    </location>
</feature>
<dbReference type="EMBL" id="ADWY01004219">
    <property type="protein sequence ID" value="EGH19521.1"/>
    <property type="molecule type" value="Genomic_DNA"/>
</dbReference>
<reference evidence="1 2" key="1">
    <citation type="journal article" date="2011" name="PLoS Pathog.">
        <title>Dynamic evolution of pathogenicity revealed by sequencing and comparative genomics of 19 Pseudomonas syringae isolates.</title>
        <authorList>
            <person name="Baltrus D.A."/>
            <person name="Nishimura M.T."/>
            <person name="Romanchuk A."/>
            <person name="Chang J.H."/>
            <person name="Mukhtar M.S."/>
            <person name="Cherkis K."/>
            <person name="Roach J."/>
            <person name="Grant S.R."/>
            <person name="Jones C.D."/>
            <person name="Dangl J.L."/>
        </authorList>
    </citation>
    <scope>NUCLEOTIDE SEQUENCE [LARGE SCALE GENOMIC DNA]</scope>
    <source>
        <strain evidence="2">race 4</strain>
    </source>
</reference>
<comment type="caution">
    <text evidence="1">The sequence shown here is derived from an EMBL/GenBank/DDBJ whole genome shotgun (WGS) entry which is preliminary data.</text>
</comment>
<organism evidence="1 2">
    <name type="scientific">Pseudomonas savastanoi pv. glycinea str. race 4</name>
    <dbReference type="NCBI Taxonomy" id="875330"/>
    <lineage>
        <taxon>Bacteria</taxon>
        <taxon>Pseudomonadati</taxon>
        <taxon>Pseudomonadota</taxon>
        <taxon>Gammaproteobacteria</taxon>
        <taxon>Pseudomonadales</taxon>
        <taxon>Pseudomonadaceae</taxon>
        <taxon>Pseudomonas</taxon>
    </lineage>
</organism>
<evidence type="ECO:0000313" key="1">
    <source>
        <dbReference type="EMBL" id="EGH19521.1"/>
    </source>
</evidence>
<protein>
    <submittedName>
        <fullName evidence="1">Chemotaxis sensor histidine kinase CheA</fullName>
    </submittedName>
</protein>
<feature type="non-terminal residue" evidence="1">
    <location>
        <position position="1"/>
    </location>
</feature>
<sequence>AAPASDEITDDEFEALLDQLHGKGSFDGAIAATA</sequence>